<evidence type="ECO:0000313" key="12">
    <source>
        <dbReference type="Proteomes" id="UP000053660"/>
    </source>
</evidence>
<dbReference type="GO" id="GO:0005524">
    <property type="term" value="F:ATP binding"/>
    <property type="evidence" value="ECO:0007669"/>
    <property type="project" value="UniProtKB-UniRule"/>
</dbReference>
<accession>A0A0B1T424</accession>
<keyword evidence="5" id="KW-0418">Kinase</keyword>
<proteinExistence type="predicted"/>
<dbReference type="Pfam" id="PF07714">
    <property type="entry name" value="PK_Tyr_Ser-Thr"/>
    <property type="match status" value="1"/>
</dbReference>
<dbReference type="SUPFAM" id="SSF56112">
    <property type="entry name" value="Protein kinase-like (PK-like)"/>
    <property type="match status" value="1"/>
</dbReference>
<evidence type="ECO:0000256" key="9">
    <source>
        <dbReference type="PROSITE-ProRule" id="PRU10141"/>
    </source>
</evidence>
<evidence type="ECO:0000313" key="11">
    <source>
        <dbReference type="EMBL" id="KHJ91984.1"/>
    </source>
</evidence>
<dbReference type="Pfam" id="PF22931">
    <property type="entry name" value="SAM_TNK"/>
    <property type="match status" value="1"/>
</dbReference>
<dbReference type="InterPro" id="IPR011009">
    <property type="entry name" value="Kinase-like_dom_sf"/>
</dbReference>
<dbReference type="InterPro" id="IPR050198">
    <property type="entry name" value="Non-receptor_tyrosine_kinases"/>
</dbReference>
<evidence type="ECO:0000256" key="1">
    <source>
        <dbReference type="ARBA" id="ARBA00011903"/>
    </source>
</evidence>
<gene>
    <name evidence="11" type="ORF">OESDEN_08137</name>
</gene>
<keyword evidence="6 9" id="KW-0067">ATP-binding</keyword>
<dbReference type="PROSITE" id="PS00109">
    <property type="entry name" value="PROTEIN_KINASE_TYR"/>
    <property type="match status" value="1"/>
</dbReference>
<evidence type="ECO:0000256" key="2">
    <source>
        <dbReference type="ARBA" id="ARBA00022443"/>
    </source>
</evidence>
<keyword evidence="3" id="KW-0808">Transferase</keyword>
<evidence type="ECO:0000256" key="5">
    <source>
        <dbReference type="ARBA" id="ARBA00022777"/>
    </source>
</evidence>
<dbReference type="InterPro" id="IPR017441">
    <property type="entry name" value="Protein_kinase_ATP_BS"/>
</dbReference>
<dbReference type="InterPro" id="IPR020635">
    <property type="entry name" value="Tyr_kinase_cat_dom"/>
</dbReference>
<name>A0A0B1T424_OESDE</name>
<dbReference type="GO" id="GO:0004715">
    <property type="term" value="F:non-membrane spanning protein tyrosine kinase activity"/>
    <property type="evidence" value="ECO:0007669"/>
    <property type="project" value="UniProtKB-EC"/>
</dbReference>
<evidence type="ECO:0000256" key="4">
    <source>
        <dbReference type="ARBA" id="ARBA00022741"/>
    </source>
</evidence>
<dbReference type="EMBL" id="KN551661">
    <property type="protein sequence ID" value="KHJ91984.1"/>
    <property type="molecule type" value="Genomic_DNA"/>
</dbReference>
<feature type="domain" description="Protein kinase" evidence="10">
    <location>
        <begin position="109"/>
        <end position="248"/>
    </location>
</feature>
<dbReference type="PROSITE" id="PS50011">
    <property type="entry name" value="PROTEIN_KINASE_DOM"/>
    <property type="match status" value="1"/>
</dbReference>
<evidence type="ECO:0000256" key="3">
    <source>
        <dbReference type="ARBA" id="ARBA00022679"/>
    </source>
</evidence>
<protein>
    <recommendedName>
        <fullName evidence="1">non-specific protein-tyrosine kinase</fullName>
        <ecNumber evidence="1">2.7.10.2</ecNumber>
    </recommendedName>
</protein>
<keyword evidence="2" id="KW-0728">SH3 domain</keyword>
<dbReference type="InterPro" id="IPR001245">
    <property type="entry name" value="Ser-Thr/Tyr_kinase_cat_dom"/>
</dbReference>
<evidence type="ECO:0000259" key="10">
    <source>
        <dbReference type="PROSITE" id="PS50011"/>
    </source>
</evidence>
<dbReference type="SMART" id="SM00219">
    <property type="entry name" value="TyrKc"/>
    <property type="match status" value="1"/>
</dbReference>
<dbReference type="Gene3D" id="1.10.510.10">
    <property type="entry name" value="Transferase(Phosphotransferase) domain 1"/>
    <property type="match status" value="1"/>
</dbReference>
<comment type="catalytic activity">
    <reaction evidence="8">
        <text>L-threonyl-[protein] + ATP = O-phospho-L-threonyl-[protein] + ADP + H(+)</text>
        <dbReference type="Rhea" id="RHEA:46608"/>
        <dbReference type="Rhea" id="RHEA-COMP:11060"/>
        <dbReference type="Rhea" id="RHEA-COMP:11605"/>
        <dbReference type="ChEBI" id="CHEBI:15378"/>
        <dbReference type="ChEBI" id="CHEBI:30013"/>
        <dbReference type="ChEBI" id="CHEBI:30616"/>
        <dbReference type="ChEBI" id="CHEBI:61977"/>
        <dbReference type="ChEBI" id="CHEBI:456216"/>
        <dbReference type="EC" id="2.7.11.1"/>
    </reaction>
</comment>
<dbReference type="PROSITE" id="PS00107">
    <property type="entry name" value="PROTEIN_KINASE_ATP"/>
    <property type="match status" value="1"/>
</dbReference>
<evidence type="ECO:0000256" key="6">
    <source>
        <dbReference type="ARBA" id="ARBA00022840"/>
    </source>
</evidence>
<dbReference type="Proteomes" id="UP000053660">
    <property type="component" value="Unassembled WGS sequence"/>
</dbReference>
<dbReference type="AlphaFoldDB" id="A0A0B1T424"/>
<organism evidence="11 12">
    <name type="scientific">Oesophagostomum dentatum</name>
    <name type="common">Nodular worm</name>
    <dbReference type="NCBI Taxonomy" id="61180"/>
    <lineage>
        <taxon>Eukaryota</taxon>
        <taxon>Metazoa</taxon>
        <taxon>Ecdysozoa</taxon>
        <taxon>Nematoda</taxon>
        <taxon>Chromadorea</taxon>
        <taxon>Rhabditida</taxon>
        <taxon>Rhabditina</taxon>
        <taxon>Rhabditomorpha</taxon>
        <taxon>Strongyloidea</taxon>
        <taxon>Strongylidae</taxon>
        <taxon>Oesophagostomum</taxon>
    </lineage>
</organism>
<dbReference type="Gene3D" id="3.30.200.20">
    <property type="entry name" value="Phosphorylase Kinase, domain 1"/>
    <property type="match status" value="1"/>
</dbReference>
<reference evidence="11 12" key="1">
    <citation type="submission" date="2014-03" db="EMBL/GenBank/DDBJ databases">
        <title>Draft genome of the hookworm Oesophagostomum dentatum.</title>
        <authorList>
            <person name="Mitreva M."/>
        </authorList>
    </citation>
    <scope>NUCLEOTIDE SEQUENCE [LARGE SCALE GENOMIC DNA]</scope>
    <source>
        <strain evidence="11 12">OD-Hann</strain>
    </source>
</reference>
<evidence type="ECO:0000256" key="8">
    <source>
        <dbReference type="ARBA" id="ARBA00047899"/>
    </source>
</evidence>
<dbReference type="EC" id="2.7.10.2" evidence="1"/>
<dbReference type="InterPro" id="IPR055175">
    <property type="entry name" value="ACK/TNK-like_SAM"/>
</dbReference>
<dbReference type="OrthoDB" id="635774at2759"/>
<dbReference type="GO" id="GO:0004674">
    <property type="term" value="F:protein serine/threonine kinase activity"/>
    <property type="evidence" value="ECO:0007669"/>
    <property type="project" value="UniProtKB-EC"/>
</dbReference>
<keyword evidence="4 9" id="KW-0547">Nucleotide-binding</keyword>
<dbReference type="PANTHER" id="PTHR24418">
    <property type="entry name" value="TYROSINE-PROTEIN KINASE"/>
    <property type="match status" value="1"/>
</dbReference>
<dbReference type="InterPro" id="IPR000719">
    <property type="entry name" value="Prot_kinase_dom"/>
</dbReference>
<evidence type="ECO:0000256" key="7">
    <source>
        <dbReference type="ARBA" id="ARBA00023137"/>
    </source>
</evidence>
<keyword evidence="12" id="KW-1185">Reference proteome</keyword>
<sequence length="248" mass="28286">MSNSVVGASVEKDLLDVFILAKIDDFQQKLIFVLNIRRLDHLSHVQEKELQTIGLSQSQIREMRKAASEIRERVNRRSTQSEMVYIENRNLMESTSADLNRAIIPKEQLKLMEAIGEGTFSVVKRAIWYHPSGQKLEVAVKILRNASPSFMEELEVEASHLLKLQHSNLIRLYGVVQQPAMMVFELCEGGELLSRLRDTSKPAPLVTTLLEYCLQIVKALTFLESKHVVHRDVAARNILLSKNEKILL</sequence>
<feature type="binding site" evidence="9">
    <location>
        <position position="141"/>
    </location>
    <ligand>
        <name>ATP</name>
        <dbReference type="ChEBI" id="CHEBI:30616"/>
    </ligand>
</feature>
<dbReference type="InterPro" id="IPR008266">
    <property type="entry name" value="Tyr_kinase_AS"/>
</dbReference>
<keyword evidence="7" id="KW-0829">Tyrosine-protein kinase</keyword>